<keyword evidence="1" id="KW-0472">Membrane</keyword>
<gene>
    <name evidence="2" type="ORF">GCM10023186_41220</name>
</gene>
<dbReference type="EMBL" id="BAABHA010000015">
    <property type="protein sequence ID" value="GAA4391679.1"/>
    <property type="molecule type" value="Genomic_DNA"/>
</dbReference>
<dbReference type="Proteomes" id="UP001500454">
    <property type="component" value="Unassembled WGS sequence"/>
</dbReference>
<protein>
    <submittedName>
        <fullName evidence="2">Uncharacterized protein</fullName>
    </submittedName>
</protein>
<accession>A0ABP8JJ48</accession>
<keyword evidence="1" id="KW-0812">Transmembrane</keyword>
<keyword evidence="3" id="KW-1185">Reference proteome</keyword>
<dbReference type="RefSeq" id="WP_345227306.1">
    <property type="nucleotide sequence ID" value="NZ_BAABHA010000015.1"/>
</dbReference>
<proteinExistence type="predicted"/>
<name>A0ABP8JJ48_9BACT</name>
<feature type="transmembrane region" description="Helical" evidence="1">
    <location>
        <begin position="7"/>
        <end position="29"/>
    </location>
</feature>
<reference evidence="3" key="1">
    <citation type="journal article" date="2019" name="Int. J. Syst. Evol. Microbiol.">
        <title>The Global Catalogue of Microorganisms (GCM) 10K type strain sequencing project: providing services to taxonomists for standard genome sequencing and annotation.</title>
        <authorList>
            <consortium name="The Broad Institute Genomics Platform"/>
            <consortium name="The Broad Institute Genome Sequencing Center for Infectious Disease"/>
            <person name="Wu L."/>
            <person name="Ma J."/>
        </authorList>
    </citation>
    <scope>NUCLEOTIDE SEQUENCE [LARGE SCALE GENOMIC DNA]</scope>
    <source>
        <strain evidence="3">JCM 17924</strain>
    </source>
</reference>
<keyword evidence="1" id="KW-1133">Transmembrane helix</keyword>
<evidence type="ECO:0000313" key="2">
    <source>
        <dbReference type="EMBL" id="GAA4391679.1"/>
    </source>
</evidence>
<comment type="caution">
    <text evidence="2">The sequence shown here is derived from an EMBL/GenBank/DDBJ whole genome shotgun (WGS) entry which is preliminary data.</text>
</comment>
<evidence type="ECO:0000256" key="1">
    <source>
        <dbReference type="SAM" id="Phobius"/>
    </source>
</evidence>
<organism evidence="2 3">
    <name type="scientific">Hymenobacter koreensis</name>
    <dbReference type="NCBI Taxonomy" id="1084523"/>
    <lineage>
        <taxon>Bacteria</taxon>
        <taxon>Pseudomonadati</taxon>
        <taxon>Bacteroidota</taxon>
        <taxon>Cytophagia</taxon>
        <taxon>Cytophagales</taxon>
        <taxon>Hymenobacteraceae</taxon>
        <taxon>Hymenobacter</taxon>
    </lineage>
</organism>
<evidence type="ECO:0000313" key="3">
    <source>
        <dbReference type="Proteomes" id="UP001500454"/>
    </source>
</evidence>
<sequence>MNTLYHYLGLLVFWSAVAIAAYVVSLALWDRWNVHAYLVNYWLWVKVFVFRRPLHMTYASAYRMNRYAKRRKWKMQVPRNIIARCIRHSKRIGWKPETNY</sequence>